<accession>A0A507B4F8</accession>
<feature type="transmembrane region" description="Helical" evidence="8">
    <location>
        <begin position="121"/>
        <end position="137"/>
    </location>
</feature>
<protein>
    <recommendedName>
        <fullName evidence="9">Major facilitator superfamily (MFS) profile domain-containing protein</fullName>
    </recommendedName>
</protein>
<evidence type="ECO:0000256" key="5">
    <source>
        <dbReference type="ARBA" id="ARBA00022989"/>
    </source>
</evidence>
<keyword evidence="6 8" id="KW-0472">Membrane</keyword>
<feature type="transmembrane region" description="Helical" evidence="8">
    <location>
        <begin position="209"/>
        <end position="229"/>
    </location>
</feature>
<gene>
    <name evidence="10" type="ORF">E0L32_005319</name>
</gene>
<reference evidence="10 11" key="1">
    <citation type="submission" date="2019-06" db="EMBL/GenBank/DDBJ databases">
        <title>Draft genome sequence of the filamentous fungus Phialemoniopsis curvata isolated from diesel fuel.</title>
        <authorList>
            <person name="Varaljay V.A."/>
            <person name="Lyon W.J."/>
            <person name="Crouch A.L."/>
            <person name="Drake C.E."/>
            <person name="Hollomon J.M."/>
            <person name="Nadeau L.J."/>
            <person name="Nunn H.S."/>
            <person name="Stevenson B.S."/>
            <person name="Bojanowski C.L."/>
            <person name="Crookes-Goodson W.J."/>
        </authorList>
    </citation>
    <scope>NUCLEOTIDE SEQUENCE [LARGE SCALE GENOMIC DNA]</scope>
    <source>
        <strain evidence="10 11">D216</strain>
    </source>
</reference>
<evidence type="ECO:0000256" key="7">
    <source>
        <dbReference type="SAM" id="MobiDB-lite"/>
    </source>
</evidence>
<organism evidence="10 11">
    <name type="scientific">Thyridium curvatum</name>
    <dbReference type="NCBI Taxonomy" id="1093900"/>
    <lineage>
        <taxon>Eukaryota</taxon>
        <taxon>Fungi</taxon>
        <taxon>Dikarya</taxon>
        <taxon>Ascomycota</taxon>
        <taxon>Pezizomycotina</taxon>
        <taxon>Sordariomycetes</taxon>
        <taxon>Sordariomycetidae</taxon>
        <taxon>Thyridiales</taxon>
        <taxon>Thyridiaceae</taxon>
        <taxon>Thyridium</taxon>
    </lineage>
</organism>
<evidence type="ECO:0000313" key="11">
    <source>
        <dbReference type="Proteomes" id="UP000319257"/>
    </source>
</evidence>
<feature type="transmembrane region" description="Helical" evidence="8">
    <location>
        <begin position="353"/>
        <end position="375"/>
    </location>
</feature>
<keyword evidence="5 8" id="KW-1133">Transmembrane helix</keyword>
<dbReference type="PROSITE" id="PS50850">
    <property type="entry name" value="MFS"/>
    <property type="match status" value="1"/>
</dbReference>
<feature type="transmembrane region" description="Helical" evidence="8">
    <location>
        <begin position="387"/>
        <end position="410"/>
    </location>
</feature>
<dbReference type="AlphaFoldDB" id="A0A507B4F8"/>
<feature type="transmembrane region" description="Helical" evidence="8">
    <location>
        <begin position="59"/>
        <end position="78"/>
    </location>
</feature>
<feature type="transmembrane region" description="Helical" evidence="8">
    <location>
        <begin position="90"/>
        <end position="109"/>
    </location>
</feature>
<dbReference type="PANTHER" id="PTHR23514">
    <property type="entry name" value="BYPASS OF STOP CODON PROTEIN 6"/>
    <property type="match status" value="1"/>
</dbReference>
<keyword evidence="4 8" id="KW-0812">Transmembrane</keyword>
<evidence type="ECO:0000256" key="3">
    <source>
        <dbReference type="ARBA" id="ARBA00022448"/>
    </source>
</evidence>
<dbReference type="InterPro" id="IPR020846">
    <property type="entry name" value="MFS_dom"/>
</dbReference>
<dbReference type="FunFam" id="1.20.1250.20:FF:000286">
    <property type="entry name" value="MFS efflux transporter"/>
    <property type="match status" value="1"/>
</dbReference>
<feature type="transmembrane region" description="Helical" evidence="8">
    <location>
        <begin position="267"/>
        <end position="291"/>
    </location>
</feature>
<evidence type="ECO:0000256" key="6">
    <source>
        <dbReference type="ARBA" id="ARBA00023136"/>
    </source>
</evidence>
<feature type="compositionally biased region" description="Polar residues" evidence="7">
    <location>
        <begin position="1"/>
        <end position="10"/>
    </location>
</feature>
<proteinExistence type="inferred from homology"/>
<comment type="subcellular location">
    <subcellularLocation>
        <location evidence="1">Endomembrane system</location>
        <topology evidence="1">Multi-pass membrane protein</topology>
    </subcellularLocation>
</comment>
<dbReference type="Gene3D" id="1.20.1250.20">
    <property type="entry name" value="MFS general substrate transporter like domains"/>
    <property type="match status" value="2"/>
</dbReference>
<dbReference type="InParanoid" id="A0A507B4F8"/>
<feature type="transmembrane region" description="Helical" evidence="8">
    <location>
        <begin position="297"/>
        <end position="317"/>
    </location>
</feature>
<keyword evidence="11" id="KW-1185">Reference proteome</keyword>
<feature type="transmembrane region" description="Helical" evidence="8">
    <location>
        <begin position="143"/>
        <end position="167"/>
    </location>
</feature>
<feature type="transmembrane region" description="Helical" evidence="8">
    <location>
        <begin position="329"/>
        <end position="347"/>
    </location>
</feature>
<dbReference type="Proteomes" id="UP000319257">
    <property type="component" value="Unassembled WGS sequence"/>
</dbReference>
<feature type="transmembrane region" description="Helical" evidence="8">
    <location>
        <begin position="179"/>
        <end position="203"/>
    </location>
</feature>
<dbReference type="EMBL" id="SKBQ01000027">
    <property type="protein sequence ID" value="TPX14627.1"/>
    <property type="molecule type" value="Genomic_DNA"/>
</dbReference>
<evidence type="ECO:0000256" key="4">
    <source>
        <dbReference type="ARBA" id="ARBA00022692"/>
    </source>
</evidence>
<dbReference type="GO" id="GO:0016020">
    <property type="term" value="C:membrane"/>
    <property type="evidence" value="ECO:0007669"/>
    <property type="project" value="TreeGrafter"/>
</dbReference>
<dbReference type="GO" id="GO:0022857">
    <property type="term" value="F:transmembrane transporter activity"/>
    <property type="evidence" value="ECO:0007669"/>
    <property type="project" value="InterPro"/>
</dbReference>
<evidence type="ECO:0000256" key="8">
    <source>
        <dbReference type="SAM" id="Phobius"/>
    </source>
</evidence>
<comment type="caution">
    <text evidence="10">The sequence shown here is derived from an EMBL/GenBank/DDBJ whole genome shotgun (WGS) entry which is preliminary data.</text>
</comment>
<dbReference type="GeneID" id="41972766"/>
<dbReference type="RefSeq" id="XP_030996338.1">
    <property type="nucleotide sequence ID" value="XM_031139828.1"/>
</dbReference>
<name>A0A507B4F8_9PEZI</name>
<sequence length="451" mass="48714">MSHDSTSPSLDETRPLLSSGATPTPRRDDDLLTAADSSLAVAREDDCPRVTSASLRIGTTMLCFIVLGMFNAPIGVVLPPLKEYYHLDDLRLSLIFLAPPVGYVLASQFNRYIHLEFGQRGIAFIGPLFHLLYAVVASCHPSFPLLLAAVAAGQVGTGVLDASWCTLAAAQEKANTVSGLLHGSYSAGAAIGPFFASTLVYAARKPWYSWYYVMGAVSLVEMAVLVFAFRHEGAARYRQDKPQLSNDDGFLAHARELLTRRATWFSAIYLLTYVGTELAVSDWLVVFLIRIRGTTPYQASMCLTAFWIGMAIGRLVLGYPTDRIGVRRATAAYLVIALALQALFIIIKVDTVTVILMALLGFFCGPLFPSCIVCMNQLLPRELHVSAVSFVASAGQIGGAVLPFVLGALANSVGIKVYQIMKRTFSFQYLAVSDLGKFVTTAAGPPLAVHG</sequence>
<dbReference type="InterPro" id="IPR011701">
    <property type="entry name" value="MFS"/>
</dbReference>
<comment type="similarity">
    <text evidence="2">Belongs to the major facilitator superfamily.</text>
</comment>
<evidence type="ECO:0000256" key="1">
    <source>
        <dbReference type="ARBA" id="ARBA00004127"/>
    </source>
</evidence>
<keyword evidence="3" id="KW-0813">Transport</keyword>
<dbReference type="InterPro" id="IPR036259">
    <property type="entry name" value="MFS_trans_sf"/>
</dbReference>
<dbReference type="InterPro" id="IPR051788">
    <property type="entry name" value="MFS_Transporter"/>
</dbReference>
<dbReference type="OrthoDB" id="413079at2759"/>
<dbReference type="GO" id="GO:0012505">
    <property type="term" value="C:endomembrane system"/>
    <property type="evidence" value="ECO:0007669"/>
    <property type="project" value="UniProtKB-SubCell"/>
</dbReference>
<evidence type="ECO:0000256" key="2">
    <source>
        <dbReference type="ARBA" id="ARBA00008335"/>
    </source>
</evidence>
<dbReference type="PANTHER" id="PTHR23514:SF3">
    <property type="entry name" value="BYPASS OF STOP CODON PROTEIN 6"/>
    <property type="match status" value="1"/>
</dbReference>
<evidence type="ECO:0000259" key="9">
    <source>
        <dbReference type="PROSITE" id="PS50850"/>
    </source>
</evidence>
<dbReference type="FunCoup" id="A0A507B4F8">
    <property type="interactions" value="19"/>
</dbReference>
<feature type="domain" description="Major facilitator superfamily (MFS) profile" evidence="9">
    <location>
        <begin position="56"/>
        <end position="451"/>
    </location>
</feature>
<evidence type="ECO:0000313" key="10">
    <source>
        <dbReference type="EMBL" id="TPX14627.1"/>
    </source>
</evidence>
<feature type="region of interest" description="Disordered" evidence="7">
    <location>
        <begin position="1"/>
        <end position="30"/>
    </location>
</feature>
<dbReference type="SUPFAM" id="SSF103473">
    <property type="entry name" value="MFS general substrate transporter"/>
    <property type="match status" value="1"/>
</dbReference>
<dbReference type="Pfam" id="PF07690">
    <property type="entry name" value="MFS_1"/>
    <property type="match status" value="1"/>
</dbReference>